<feature type="compositionally biased region" description="Basic residues" evidence="1">
    <location>
        <begin position="48"/>
        <end position="60"/>
    </location>
</feature>
<evidence type="ECO:0000313" key="4">
    <source>
        <dbReference type="Proteomes" id="UP000614216"/>
    </source>
</evidence>
<sequence length="128" mass="15054">MRFLLVTLICLFGIAFNASAQKVNKPKNKAQKADNSFEPFRPEEVKAPVKKSNKKRKKSFSSKYNKTLEEKREEFAKRMEANAKSERKKQRQMIKPQYSDPSYFGHKNKPKKRKPSKRKFCKECGIVH</sequence>
<feature type="compositionally biased region" description="Basic residues" evidence="1">
    <location>
        <begin position="106"/>
        <end position="120"/>
    </location>
</feature>
<feature type="chain" id="PRO_5037581387" evidence="2">
    <location>
        <begin position="21"/>
        <end position="128"/>
    </location>
</feature>
<feature type="signal peptide" evidence="2">
    <location>
        <begin position="1"/>
        <end position="20"/>
    </location>
</feature>
<evidence type="ECO:0000313" key="3">
    <source>
        <dbReference type="EMBL" id="MBL6449752.1"/>
    </source>
</evidence>
<dbReference type="AlphaFoldDB" id="A0A937G305"/>
<feature type="region of interest" description="Disordered" evidence="1">
    <location>
        <begin position="78"/>
        <end position="128"/>
    </location>
</feature>
<keyword evidence="2" id="KW-0732">Signal</keyword>
<dbReference type="Proteomes" id="UP000614216">
    <property type="component" value="Unassembled WGS sequence"/>
</dbReference>
<name>A0A937G305_9BACT</name>
<dbReference type="EMBL" id="JAEUGD010000067">
    <property type="protein sequence ID" value="MBL6449752.1"/>
    <property type="molecule type" value="Genomic_DNA"/>
</dbReference>
<accession>A0A937G305</accession>
<evidence type="ECO:0000256" key="1">
    <source>
        <dbReference type="SAM" id="MobiDB-lite"/>
    </source>
</evidence>
<protein>
    <submittedName>
        <fullName evidence="3">Uncharacterized protein</fullName>
    </submittedName>
</protein>
<comment type="caution">
    <text evidence="3">The sequence shown here is derived from an EMBL/GenBank/DDBJ whole genome shotgun (WGS) entry which is preliminary data.</text>
</comment>
<gene>
    <name evidence="3" type="ORF">JMN32_25805</name>
</gene>
<dbReference type="RefSeq" id="WP_202859295.1">
    <property type="nucleotide sequence ID" value="NZ_JAEUGD010000067.1"/>
</dbReference>
<feature type="region of interest" description="Disordered" evidence="1">
    <location>
        <begin position="21"/>
        <end position="64"/>
    </location>
</feature>
<reference evidence="3" key="1">
    <citation type="submission" date="2021-01" db="EMBL/GenBank/DDBJ databases">
        <title>Fulvivirga kasyanovii gen. nov., sp nov., a novel member of the phylum Bacteroidetes isolated from seawater in a mussel farm.</title>
        <authorList>
            <person name="Zhao L.-H."/>
            <person name="Wang Z.-J."/>
        </authorList>
    </citation>
    <scope>NUCLEOTIDE SEQUENCE</scope>
    <source>
        <strain evidence="3">29W222</strain>
    </source>
</reference>
<proteinExistence type="predicted"/>
<organism evidence="3 4">
    <name type="scientific">Fulvivirga marina</name>
    <dbReference type="NCBI Taxonomy" id="2494733"/>
    <lineage>
        <taxon>Bacteria</taxon>
        <taxon>Pseudomonadati</taxon>
        <taxon>Bacteroidota</taxon>
        <taxon>Cytophagia</taxon>
        <taxon>Cytophagales</taxon>
        <taxon>Fulvivirgaceae</taxon>
        <taxon>Fulvivirga</taxon>
    </lineage>
</organism>
<evidence type="ECO:0000256" key="2">
    <source>
        <dbReference type="SAM" id="SignalP"/>
    </source>
</evidence>
<keyword evidence="4" id="KW-1185">Reference proteome</keyword>